<feature type="transmembrane region" description="Helical" evidence="1">
    <location>
        <begin position="28"/>
        <end position="48"/>
    </location>
</feature>
<organism evidence="2 3">
    <name type="scientific">Rossellomorea aquimaris</name>
    <dbReference type="NCBI Taxonomy" id="189382"/>
    <lineage>
        <taxon>Bacteria</taxon>
        <taxon>Bacillati</taxon>
        <taxon>Bacillota</taxon>
        <taxon>Bacilli</taxon>
        <taxon>Bacillales</taxon>
        <taxon>Bacillaceae</taxon>
        <taxon>Rossellomorea</taxon>
    </lineage>
</organism>
<keyword evidence="3" id="KW-1185">Reference proteome</keyword>
<proteinExistence type="predicted"/>
<comment type="caution">
    <text evidence="2">The sequence shown here is derived from an EMBL/GenBank/DDBJ whole genome shotgun (WGS) entry which is preliminary data.</text>
</comment>
<name>A0A1J6WG81_9BACI</name>
<protein>
    <submittedName>
        <fullName evidence="2">Uncharacterized protein</fullName>
    </submittedName>
</protein>
<reference evidence="2 3" key="1">
    <citation type="submission" date="2016-09" db="EMBL/GenBank/DDBJ databases">
        <title>Bacillus aquimaris SAMM genome sequence reveals colonization and biosurfactant production capacities.</title>
        <authorList>
            <person name="Waghmode S.R."/>
            <person name="Suryavanshi M.V."/>
        </authorList>
    </citation>
    <scope>NUCLEOTIDE SEQUENCE [LARGE SCALE GENOMIC DNA]</scope>
    <source>
        <strain evidence="2 3">SAMM</strain>
    </source>
</reference>
<keyword evidence="1" id="KW-0472">Membrane</keyword>
<evidence type="ECO:0000313" key="2">
    <source>
        <dbReference type="EMBL" id="OIU70888.1"/>
    </source>
</evidence>
<evidence type="ECO:0000256" key="1">
    <source>
        <dbReference type="SAM" id="Phobius"/>
    </source>
</evidence>
<dbReference type="Proteomes" id="UP000182062">
    <property type="component" value="Unassembled WGS sequence"/>
</dbReference>
<keyword evidence="1" id="KW-0812">Transmembrane</keyword>
<evidence type="ECO:0000313" key="3">
    <source>
        <dbReference type="Proteomes" id="UP000182062"/>
    </source>
</evidence>
<sequence>MSSAVFSTADIVSYMTASSTVIFRTSYIAVPSVASSAVVVFCSAYIFISSSMTPAAVVVLCSSYIIITSPAASSAVFSSSYIITSAAMPE</sequence>
<dbReference type="AlphaFoldDB" id="A0A1J6WG81"/>
<feature type="transmembrane region" description="Helical" evidence="1">
    <location>
        <begin position="55"/>
        <end position="83"/>
    </location>
</feature>
<dbReference type="EMBL" id="MINN01000096">
    <property type="protein sequence ID" value="OIU70888.1"/>
    <property type="molecule type" value="Genomic_DNA"/>
</dbReference>
<gene>
    <name evidence="2" type="ORF">BHE18_20520</name>
</gene>
<accession>A0A1J6WG81</accession>
<keyword evidence="1" id="KW-1133">Transmembrane helix</keyword>